<dbReference type="OrthoDB" id="982197at2"/>
<feature type="transmembrane region" description="Helical" evidence="1">
    <location>
        <begin position="104"/>
        <end position="122"/>
    </location>
</feature>
<dbReference type="EMBL" id="FOOT01000001">
    <property type="protein sequence ID" value="SFG07027.1"/>
    <property type="molecule type" value="Genomic_DNA"/>
</dbReference>
<keyword evidence="1" id="KW-0472">Membrane</keyword>
<name>A0A1I2NZJ0_9BACT</name>
<protein>
    <submittedName>
        <fullName evidence="2">Uncharacterized protein</fullName>
    </submittedName>
</protein>
<gene>
    <name evidence="2" type="ORF">SAMN05421739_101839</name>
</gene>
<evidence type="ECO:0000313" key="3">
    <source>
        <dbReference type="Proteomes" id="UP000198724"/>
    </source>
</evidence>
<keyword evidence="1" id="KW-0812">Transmembrane</keyword>
<evidence type="ECO:0000313" key="2">
    <source>
        <dbReference type="EMBL" id="SFG07027.1"/>
    </source>
</evidence>
<dbReference type="Proteomes" id="UP000198724">
    <property type="component" value="Unassembled WGS sequence"/>
</dbReference>
<feature type="transmembrane region" description="Helical" evidence="1">
    <location>
        <begin position="6"/>
        <end position="27"/>
    </location>
</feature>
<dbReference type="AlphaFoldDB" id="A0A1I2NZJ0"/>
<proteinExistence type="predicted"/>
<dbReference type="STRING" id="1436961.SAMN05421739_101839"/>
<organism evidence="2 3">
    <name type="scientific">Pontibacter chinhatensis</name>
    <dbReference type="NCBI Taxonomy" id="1436961"/>
    <lineage>
        <taxon>Bacteria</taxon>
        <taxon>Pseudomonadati</taxon>
        <taxon>Bacteroidota</taxon>
        <taxon>Cytophagia</taxon>
        <taxon>Cytophagales</taxon>
        <taxon>Hymenobacteraceae</taxon>
        <taxon>Pontibacter</taxon>
    </lineage>
</organism>
<dbReference type="RefSeq" id="WP_092099210.1">
    <property type="nucleotide sequence ID" value="NZ_FOOT01000001.1"/>
</dbReference>
<feature type="transmembrane region" description="Helical" evidence="1">
    <location>
        <begin position="39"/>
        <end position="60"/>
    </location>
</feature>
<evidence type="ECO:0000256" key="1">
    <source>
        <dbReference type="SAM" id="Phobius"/>
    </source>
</evidence>
<reference evidence="3" key="1">
    <citation type="submission" date="2016-10" db="EMBL/GenBank/DDBJ databases">
        <authorList>
            <person name="Varghese N."/>
            <person name="Submissions S."/>
        </authorList>
    </citation>
    <scope>NUCLEOTIDE SEQUENCE [LARGE SCALE GENOMIC DNA]</scope>
    <source>
        <strain evidence="3">LP51</strain>
    </source>
</reference>
<sequence length="123" mass="14105">MEPITIPYHLLLPTIISFLCFSVILLKKKKLFRNNRKKSFWITVTVLLLLYSLIVGAATYEYIYAQWNANRYDLDGDGFFAGDEITEAQEAAMLRLTSDVGRNFSVFVGLIFTAVLALPIYIW</sequence>
<keyword evidence="1" id="KW-1133">Transmembrane helix</keyword>
<keyword evidence="3" id="KW-1185">Reference proteome</keyword>
<accession>A0A1I2NZJ0</accession>